<accession>A0A9D2IV42</accession>
<evidence type="ECO:0000313" key="3">
    <source>
        <dbReference type="Proteomes" id="UP000824044"/>
    </source>
</evidence>
<evidence type="ECO:0000313" key="2">
    <source>
        <dbReference type="EMBL" id="HIZ24254.1"/>
    </source>
</evidence>
<dbReference type="InterPro" id="IPR029002">
    <property type="entry name" value="PLPC/GPLD1"/>
</dbReference>
<proteinExistence type="predicted"/>
<dbReference type="Proteomes" id="UP000824044">
    <property type="component" value="Unassembled WGS sequence"/>
</dbReference>
<reference evidence="2" key="2">
    <citation type="submission" date="2021-04" db="EMBL/GenBank/DDBJ databases">
        <authorList>
            <person name="Gilroy R."/>
        </authorList>
    </citation>
    <scope>NUCLEOTIDE SEQUENCE</scope>
    <source>
        <strain evidence="2">CHK33-5263</strain>
    </source>
</reference>
<protein>
    <submittedName>
        <fullName evidence="2">Zinc dependent phospholipase C family protein</fullName>
    </submittedName>
</protein>
<organism evidence="2 3">
    <name type="scientific">Candidatus Gallimonas intestinigallinarum</name>
    <dbReference type="NCBI Taxonomy" id="2838604"/>
    <lineage>
        <taxon>Bacteria</taxon>
        <taxon>Bacillati</taxon>
        <taxon>Bacillota</taxon>
        <taxon>Clostridia</taxon>
        <taxon>Candidatus Gallimonas</taxon>
    </lineage>
</organism>
<dbReference type="Pfam" id="PF00882">
    <property type="entry name" value="Zn_dep_PLPC"/>
    <property type="match status" value="1"/>
</dbReference>
<feature type="domain" description="Phospholipase C/D" evidence="1">
    <location>
        <begin position="7"/>
        <end position="131"/>
    </location>
</feature>
<sequence>MPAIYAHKMFGERILSCLSRERFPEIFAQPDAFALGLHGPDVLFYYRPLQKNPVSDKGNAMHEASAAPFFTRARDIIKNTPQEQACRAYLYGFVCHFCLDSVCHPTVAELMARYSLTHTAVEAALERSMLLADGVSPTRAKLATHIQATSETIAAVSLVCGVTPAQAKKAIRSMRFYSGLLRAANPVKRFFVRGALRLAHKKSILDMMLLPTASPSYADIGEALSLKFTAALPKAKALLLNLRAFLDGTEALDGRLSTNYESEEQL</sequence>
<evidence type="ECO:0000259" key="1">
    <source>
        <dbReference type="Pfam" id="PF00882"/>
    </source>
</evidence>
<reference evidence="2" key="1">
    <citation type="journal article" date="2021" name="PeerJ">
        <title>Extensive microbial diversity within the chicken gut microbiome revealed by metagenomics and culture.</title>
        <authorList>
            <person name="Gilroy R."/>
            <person name="Ravi A."/>
            <person name="Getino M."/>
            <person name="Pursley I."/>
            <person name="Horton D.L."/>
            <person name="Alikhan N.F."/>
            <person name="Baker D."/>
            <person name="Gharbi K."/>
            <person name="Hall N."/>
            <person name="Watson M."/>
            <person name="Adriaenssens E.M."/>
            <person name="Foster-Nyarko E."/>
            <person name="Jarju S."/>
            <person name="Secka A."/>
            <person name="Antonio M."/>
            <person name="Oren A."/>
            <person name="Chaudhuri R.R."/>
            <person name="La Ragione R."/>
            <person name="Hildebrand F."/>
            <person name="Pallen M.J."/>
        </authorList>
    </citation>
    <scope>NUCLEOTIDE SEQUENCE</scope>
    <source>
        <strain evidence="2">CHK33-5263</strain>
    </source>
</reference>
<comment type="caution">
    <text evidence="2">The sequence shown here is derived from an EMBL/GenBank/DDBJ whole genome shotgun (WGS) entry which is preliminary data.</text>
</comment>
<name>A0A9D2IV42_9FIRM</name>
<dbReference type="AlphaFoldDB" id="A0A9D2IV42"/>
<gene>
    <name evidence="2" type="ORF">H9812_02105</name>
</gene>
<dbReference type="EMBL" id="DXBS01000043">
    <property type="protein sequence ID" value="HIZ24254.1"/>
    <property type="molecule type" value="Genomic_DNA"/>
</dbReference>